<dbReference type="AlphaFoldDB" id="A0A2Z3H6B0"/>
<evidence type="ECO:0000313" key="3">
    <source>
        <dbReference type="Proteomes" id="UP000245802"/>
    </source>
</evidence>
<keyword evidence="3" id="KW-1185">Reference proteome</keyword>
<dbReference type="InterPro" id="IPR014044">
    <property type="entry name" value="CAP_dom"/>
</dbReference>
<dbReference type="EMBL" id="CP025958">
    <property type="protein sequence ID" value="AWM40441.1"/>
    <property type="molecule type" value="Genomic_DNA"/>
</dbReference>
<evidence type="ECO:0000259" key="1">
    <source>
        <dbReference type="Pfam" id="PF00188"/>
    </source>
</evidence>
<gene>
    <name evidence="2" type="ORF">C1280_27955</name>
</gene>
<dbReference type="PANTHER" id="PTHR31157">
    <property type="entry name" value="SCP DOMAIN-CONTAINING PROTEIN"/>
    <property type="match status" value="1"/>
</dbReference>
<dbReference type="Proteomes" id="UP000245802">
    <property type="component" value="Chromosome"/>
</dbReference>
<name>A0A2Z3H6B0_9BACT</name>
<organism evidence="2 3">
    <name type="scientific">Gemmata obscuriglobus</name>
    <dbReference type="NCBI Taxonomy" id="114"/>
    <lineage>
        <taxon>Bacteria</taxon>
        <taxon>Pseudomonadati</taxon>
        <taxon>Planctomycetota</taxon>
        <taxon>Planctomycetia</taxon>
        <taxon>Gemmatales</taxon>
        <taxon>Gemmataceae</taxon>
        <taxon>Gemmata</taxon>
    </lineage>
</organism>
<proteinExistence type="predicted"/>
<dbReference type="OrthoDB" id="9783944at2"/>
<accession>A0A2Z3H6B0</accession>
<dbReference type="KEGG" id="gog:C1280_27955"/>
<dbReference type="SUPFAM" id="SSF55797">
    <property type="entry name" value="PR-1-like"/>
    <property type="match status" value="1"/>
</dbReference>
<dbReference type="Gene3D" id="3.40.33.10">
    <property type="entry name" value="CAP"/>
    <property type="match status" value="1"/>
</dbReference>
<evidence type="ECO:0000313" key="2">
    <source>
        <dbReference type="EMBL" id="AWM40441.1"/>
    </source>
</evidence>
<protein>
    <submittedName>
        <fullName evidence="2">CAP domain-containing protein</fullName>
    </submittedName>
</protein>
<dbReference type="CDD" id="cd05379">
    <property type="entry name" value="CAP_bacterial"/>
    <property type="match status" value="1"/>
</dbReference>
<reference evidence="2 3" key="1">
    <citation type="submission" date="2018-01" db="EMBL/GenBank/DDBJ databases">
        <title>G. obscuriglobus.</title>
        <authorList>
            <person name="Franke J."/>
            <person name="Blomberg W."/>
            <person name="Selmecki A."/>
        </authorList>
    </citation>
    <scope>NUCLEOTIDE SEQUENCE [LARGE SCALE GENOMIC DNA]</scope>
    <source>
        <strain evidence="2 3">DSM 5831</strain>
    </source>
</reference>
<dbReference type="InterPro" id="IPR035940">
    <property type="entry name" value="CAP_sf"/>
</dbReference>
<sequence length="156" mass="17086">MSRLTALLLASATAHMIGAGEKKDDGALKLTAEESALVEKTNAERHKADRSPLKPNAKLMNAARKHAADMAAQDKLEHVLDEKNPTDRVEAAGYKPQFVGENIAWNANDANGVVAKWMDSPTHRDNILRAEYTEIGVAVAKNKRGEPYWVQVFGKP</sequence>
<dbReference type="PANTHER" id="PTHR31157:SF1">
    <property type="entry name" value="SCP DOMAIN-CONTAINING PROTEIN"/>
    <property type="match status" value="1"/>
</dbReference>
<feature type="domain" description="SCP" evidence="1">
    <location>
        <begin position="39"/>
        <end position="153"/>
    </location>
</feature>
<dbReference type="Pfam" id="PF00188">
    <property type="entry name" value="CAP"/>
    <property type="match status" value="1"/>
</dbReference>